<dbReference type="Proteomes" id="UP000799421">
    <property type="component" value="Unassembled WGS sequence"/>
</dbReference>
<keyword evidence="5" id="KW-0109">Calcium transport</keyword>
<feature type="region of interest" description="Disordered" evidence="14">
    <location>
        <begin position="243"/>
        <end position="307"/>
    </location>
</feature>
<dbReference type="Pfam" id="PF06682">
    <property type="entry name" value="SARAF"/>
    <property type="match status" value="1"/>
</dbReference>
<reference evidence="17" key="1">
    <citation type="journal article" date="2020" name="Stud. Mycol.">
        <title>101 Dothideomycetes genomes: a test case for predicting lifestyles and emergence of pathogens.</title>
        <authorList>
            <person name="Haridas S."/>
            <person name="Albert R."/>
            <person name="Binder M."/>
            <person name="Bloem J."/>
            <person name="Labutti K."/>
            <person name="Salamov A."/>
            <person name="Andreopoulos B."/>
            <person name="Baker S."/>
            <person name="Barry K."/>
            <person name="Bills G."/>
            <person name="Bluhm B."/>
            <person name="Cannon C."/>
            <person name="Castanera R."/>
            <person name="Culley D."/>
            <person name="Daum C."/>
            <person name="Ezra D."/>
            <person name="Gonzalez J."/>
            <person name="Henrissat B."/>
            <person name="Kuo A."/>
            <person name="Liang C."/>
            <person name="Lipzen A."/>
            <person name="Lutzoni F."/>
            <person name="Magnuson J."/>
            <person name="Mondo S."/>
            <person name="Nolan M."/>
            <person name="Ohm R."/>
            <person name="Pangilinan J."/>
            <person name="Park H.-J."/>
            <person name="Ramirez L."/>
            <person name="Alfaro M."/>
            <person name="Sun H."/>
            <person name="Tritt A."/>
            <person name="Yoshinaga Y."/>
            <person name="Zwiers L.-H."/>
            <person name="Turgeon B."/>
            <person name="Goodwin S."/>
            <person name="Spatafora J."/>
            <person name="Crous P."/>
            <person name="Grigoriev I."/>
        </authorList>
    </citation>
    <scope>NUCLEOTIDE SEQUENCE</scope>
    <source>
        <strain evidence="17">CBS 480.64</strain>
    </source>
</reference>
<keyword evidence="6 15" id="KW-0812">Transmembrane</keyword>
<evidence type="ECO:0000313" key="17">
    <source>
        <dbReference type="EMBL" id="KAF2860939.1"/>
    </source>
</evidence>
<evidence type="ECO:0000256" key="11">
    <source>
        <dbReference type="ARBA" id="ARBA00023065"/>
    </source>
</evidence>
<dbReference type="GO" id="GO:0006816">
    <property type="term" value="P:calcium ion transport"/>
    <property type="evidence" value="ECO:0007669"/>
    <property type="project" value="UniProtKB-KW"/>
</dbReference>
<evidence type="ECO:0000256" key="16">
    <source>
        <dbReference type="SAM" id="SignalP"/>
    </source>
</evidence>
<dbReference type="GO" id="GO:0005789">
    <property type="term" value="C:endoplasmic reticulum membrane"/>
    <property type="evidence" value="ECO:0007669"/>
    <property type="project" value="UniProtKB-SubCell"/>
</dbReference>
<dbReference type="InterPro" id="IPR009567">
    <property type="entry name" value="SARAF"/>
</dbReference>
<feature type="region of interest" description="Disordered" evidence="14">
    <location>
        <begin position="190"/>
        <end position="220"/>
    </location>
</feature>
<evidence type="ECO:0000256" key="14">
    <source>
        <dbReference type="SAM" id="MobiDB-lite"/>
    </source>
</evidence>
<evidence type="ECO:0000256" key="5">
    <source>
        <dbReference type="ARBA" id="ARBA00022568"/>
    </source>
</evidence>
<evidence type="ECO:0000256" key="3">
    <source>
        <dbReference type="ARBA" id="ARBA00016584"/>
    </source>
</evidence>
<evidence type="ECO:0000256" key="1">
    <source>
        <dbReference type="ARBA" id="ARBA00004115"/>
    </source>
</evidence>
<dbReference type="PANTHER" id="PTHR15929">
    <property type="entry name" value="STORE-OPERATED CALCIUM ENTRY-ASSOCIATED REGULATORY FACTOR"/>
    <property type="match status" value="1"/>
</dbReference>
<dbReference type="GO" id="GO:2001256">
    <property type="term" value="P:regulation of store-operated calcium entry"/>
    <property type="evidence" value="ECO:0007669"/>
    <property type="project" value="InterPro"/>
</dbReference>
<evidence type="ECO:0000256" key="10">
    <source>
        <dbReference type="ARBA" id="ARBA00022989"/>
    </source>
</evidence>
<feature type="compositionally biased region" description="Low complexity" evidence="14">
    <location>
        <begin position="281"/>
        <end position="294"/>
    </location>
</feature>
<evidence type="ECO:0000256" key="8">
    <source>
        <dbReference type="ARBA" id="ARBA00022824"/>
    </source>
</evidence>
<evidence type="ECO:0000256" key="15">
    <source>
        <dbReference type="SAM" id="Phobius"/>
    </source>
</evidence>
<keyword evidence="10 15" id="KW-1133">Transmembrane helix</keyword>
<dbReference type="OrthoDB" id="20303at2759"/>
<keyword evidence="12 15" id="KW-0472">Membrane</keyword>
<evidence type="ECO:0000256" key="12">
    <source>
        <dbReference type="ARBA" id="ARBA00023136"/>
    </source>
</evidence>
<evidence type="ECO:0000256" key="2">
    <source>
        <dbReference type="ARBA" id="ARBA00006833"/>
    </source>
</evidence>
<evidence type="ECO:0000256" key="6">
    <source>
        <dbReference type="ARBA" id="ARBA00022692"/>
    </source>
</evidence>
<keyword evidence="8" id="KW-0256">Endoplasmic reticulum</keyword>
<evidence type="ECO:0000256" key="9">
    <source>
        <dbReference type="ARBA" id="ARBA00022837"/>
    </source>
</evidence>
<keyword evidence="9" id="KW-0106">Calcium</keyword>
<protein>
    <recommendedName>
        <fullName evidence="3">Store-operated calcium entry-associated regulatory factor</fullName>
    </recommendedName>
    <alternativeName>
        <fullName evidence="13">Transmembrane protein 66</fullName>
    </alternativeName>
</protein>
<feature type="chain" id="PRO_5025557541" description="Store-operated calcium entry-associated regulatory factor" evidence="16">
    <location>
        <begin position="20"/>
        <end position="307"/>
    </location>
</feature>
<dbReference type="EMBL" id="MU005977">
    <property type="protein sequence ID" value="KAF2860939.1"/>
    <property type="molecule type" value="Genomic_DNA"/>
</dbReference>
<accession>A0A6A7C1Q7</accession>
<feature type="compositionally biased region" description="Pro residues" evidence="14">
    <location>
        <begin position="200"/>
        <end position="211"/>
    </location>
</feature>
<keyword evidence="11" id="KW-0406">Ion transport</keyword>
<organism evidence="17 18">
    <name type="scientific">Piedraia hortae CBS 480.64</name>
    <dbReference type="NCBI Taxonomy" id="1314780"/>
    <lineage>
        <taxon>Eukaryota</taxon>
        <taxon>Fungi</taxon>
        <taxon>Dikarya</taxon>
        <taxon>Ascomycota</taxon>
        <taxon>Pezizomycotina</taxon>
        <taxon>Dothideomycetes</taxon>
        <taxon>Dothideomycetidae</taxon>
        <taxon>Capnodiales</taxon>
        <taxon>Piedraiaceae</taxon>
        <taxon>Piedraia</taxon>
    </lineage>
</organism>
<evidence type="ECO:0000256" key="7">
    <source>
        <dbReference type="ARBA" id="ARBA00022729"/>
    </source>
</evidence>
<keyword evidence="7 16" id="KW-0732">Signal</keyword>
<evidence type="ECO:0000256" key="4">
    <source>
        <dbReference type="ARBA" id="ARBA00022448"/>
    </source>
</evidence>
<dbReference type="AlphaFoldDB" id="A0A6A7C1Q7"/>
<gene>
    <name evidence="17" type="ORF">K470DRAFT_276614</name>
</gene>
<comment type="similarity">
    <text evidence="2">Belongs to the SARAF family.</text>
</comment>
<feature type="transmembrane region" description="Helical" evidence="15">
    <location>
        <begin position="157"/>
        <end position="179"/>
    </location>
</feature>
<sequence>MYLLYDLLALLTLTSLAYAKPKPKAAMLLSTVQTLTLRDGRLTSHRRVAAMPQLTCVGGNAKGLYSIDVMRCENSGTEYGSEDIQWTCKADLPGEFKLGSTDVICEGYDHADDPYVLKGSCGVEYRLILTKLGEERYGRSAFDRAWRKPNKENVSSALFTMLFWGTFISVALFIIYKVLLGGDGGMPRLPPNRGFDPFDPRGPPPGPPPPGNDYKKPDGPWRPGFWSGAAAAAAGAYAANAYRNSQRDAGPSSQQRARYYDEQPSWLHRERTPSPPRANYGSGRNRGSSSFGGNTYESTGFGGTRRR</sequence>
<comment type="subcellular location">
    <subcellularLocation>
        <location evidence="1">Endoplasmic reticulum membrane</location>
        <topology evidence="1">Single-pass type I membrane protein</topology>
    </subcellularLocation>
</comment>
<keyword evidence="4" id="KW-0813">Transport</keyword>
<proteinExistence type="inferred from homology"/>
<dbReference type="PANTHER" id="PTHR15929:SF0">
    <property type="entry name" value="STORE-OPERATED CALCIUM ENTRY-ASSOCIATED REGULATORY FACTOR"/>
    <property type="match status" value="1"/>
</dbReference>
<name>A0A6A7C1Q7_9PEZI</name>
<evidence type="ECO:0000256" key="13">
    <source>
        <dbReference type="ARBA" id="ARBA00031116"/>
    </source>
</evidence>
<evidence type="ECO:0000313" key="18">
    <source>
        <dbReference type="Proteomes" id="UP000799421"/>
    </source>
</evidence>
<feature type="signal peptide" evidence="16">
    <location>
        <begin position="1"/>
        <end position="19"/>
    </location>
</feature>
<keyword evidence="18" id="KW-1185">Reference proteome</keyword>